<evidence type="ECO:0000313" key="2">
    <source>
        <dbReference type="Proteomes" id="UP000610203"/>
    </source>
</evidence>
<dbReference type="Proteomes" id="UP000610203">
    <property type="component" value="Unassembled WGS sequence"/>
</dbReference>
<proteinExistence type="predicted"/>
<keyword evidence="2" id="KW-1185">Reference proteome</keyword>
<dbReference type="EMBL" id="BMZR01000003">
    <property type="protein sequence ID" value="GHD32770.1"/>
    <property type="molecule type" value="Genomic_DNA"/>
</dbReference>
<protein>
    <submittedName>
        <fullName evidence="1">Uncharacterized protein</fullName>
    </submittedName>
</protein>
<accession>A0ABQ3GT96</accession>
<sequence length="59" mass="6592">MQDIIALLVLMQEVFKSLTLVNASFTCITPFMYDAPDDDSQLNTCLPIKITSLLTLVLE</sequence>
<evidence type="ECO:0000313" key="1">
    <source>
        <dbReference type="EMBL" id="GHD32770.1"/>
    </source>
</evidence>
<name>A0ABQ3GT96_9GAMM</name>
<reference evidence="2" key="1">
    <citation type="journal article" date="2019" name="Int. J. Syst. Evol. Microbiol.">
        <title>The Global Catalogue of Microorganisms (GCM) 10K type strain sequencing project: providing services to taxonomists for standard genome sequencing and annotation.</title>
        <authorList>
            <consortium name="The Broad Institute Genomics Platform"/>
            <consortium name="The Broad Institute Genome Sequencing Center for Infectious Disease"/>
            <person name="Wu L."/>
            <person name="Ma J."/>
        </authorList>
    </citation>
    <scope>NUCLEOTIDE SEQUENCE [LARGE SCALE GENOMIC DNA]</scope>
    <source>
        <strain evidence="2">KCTC 42280</strain>
    </source>
</reference>
<organism evidence="1 2">
    <name type="scientific">Psychrobacter glaciei</name>
    <dbReference type="NCBI Taxonomy" id="619771"/>
    <lineage>
        <taxon>Bacteria</taxon>
        <taxon>Pseudomonadati</taxon>
        <taxon>Pseudomonadota</taxon>
        <taxon>Gammaproteobacteria</taxon>
        <taxon>Moraxellales</taxon>
        <taxon>Moraxellaceae</taxon>
        <taxon>Psychrobacter</taxon>
    </lineage>
</organism>
<comment type="caution">
    <text evidence="1">The sequence shown here is derived from an EMBL/GenBank/DDBJ whole genome shotgun (WGS) entry which is preliminary data.</text>
</comment>
<gene>
    <name evidence="1" type="ORF">GCM10016272_15860</name>
</gene>